<keyword evidence="3" id="KW-1185">Reference proteome</keyword>
<dbReference type="Proteomes" id="UP000240883">
    <property type="component" value="Unassembled WGS sequence"/>
</dbReference>
<evidence type="ECO:0000313" key="2">
    <source>
        <dbReference type="EMBL" id="PSN73827.1"/>
    </source>
</evidence>
<proteinExistence type="predicted"/>
<evidence type="ECO:0000313" key="3">
    <source>
        <dbReference type="Proteomes" id="UP000240883"/>
    </source>
</evidence>
<organism evidence="2 3">
    <name type="scientific">Corynespora cassiicola Philippines</name>
    <dbReference type="NCBI Taxonomy" id="1448308"/>
    <lineage>
        <taxon>Eukaryota</taxon>
        <taxon>Fungi</taxon>
        <taxon>Dikarya</taxon>
        <taxon>Ascomycota</taxon>
        <taxon>Pezizomycotina</taxon>
        <taxon>Dothideomycetes</taxon>
        <taxon>Pleosporomycetidae</taxon>
        <taxon>Pleosporales</taxon>
        <taxon>Corynesporascaceae</taxon>
        <taxon>Corynespora</taxon>
    </lineage>
</organism>
<evidence type="ECO:0000256" key="1">
    <source>
        <dbReference type="SAM" id="MobiDB-lite"/>
    </source>
</evidence>
<accession>A0A2T2P834</accession>
<sequence length="297" mass="33235">MRWSRQVMLGTSDIVPSQAKKIYLMAISTTPNKTIPPNDFTVKMLMSFEHESQRQTLPRRPEKQQRFANSAPPYSRPAEKETGSDPLITEMSGAMKRGRTSTSPPSSPTHKRPKPADASRDDVSPTMTILKSILDRPYTLGVAIGELLNSIPSLVSAHMNQPITFSNAPPRASVPTAHFTRCIDTHLALLRAADEKRGQGSRDKSLEHYAFMVELAFKEVLIGEFGEVMGAWRGEETRSFNRGFDWGLTGTAWGVYPEECVVARARAREDWGVWIRGRCEVLGMEEAARGRRVFEDV</sequence>
<reference evidence="2 3" key="1">
    <citation type="journal article" date="2018" name="Front. Microbiol.">
        <title>Genome-Wide Analysis of Corynespora cassiicola Leaf Fall Disease Putative Effectors.</title>
        <authorList>
            <person name="Lopez D."/>
            <person name="Ribeiro S."/>
            <person name="Label P."/>
            <person name="Fumanal B."/>
            <person name="Venisse J.S."/>
            <person name="Kohler A."/>
            <person name="de Oliveira R.R."/>
            <person name="Labutti K."/>
            <person name="Lipzen A."/>
            <person name="Lail K."/>
            <person name="Bauer D."/>
            <person name="Ohm R.A."/>
            <person name="Barry K.W."/>
            <person name="Spatafora J."/>
            <person name="Grigoriev I.V."/>
            <person name="Martin F.M."/>
            <person name="Pujade-Renaud V."/>
        </authorList>
    </citation>
    <scope>NUCLEOTIDE SEQUENCE [LARGE SCALE GENOMIC DNA]</scope>
    <source>
        <strain evidence="2 3">Philippines</strain>
    </source>
</reference>
<feature type="region of interest" description="Disordered" evidence="1">
    <location>
        <begin position="50"/>
        <end position="124"/>
    </location>
</feature>
<protein>
    <submittedName>
        <fullName evidence="2">Uncharacterized protein</fullName>
    </submittedName>
</protein>
<feature type="compositionally biased region" description="Basic and acidic residues" evidence="1">
    <location>
        <begin position="114"/>
        <end position="123"/>
    </location>
</feature>
<dbReference type="AlphaFoldDB" id="A0A2T2P834"/>
<dbReference type="OrthoDB" id="3786143at2759"/>
<feature type="compositionally biased region" description="Basic and acidic residues" evidence="1">
    <location>
        <begin position="50"/>
        <end position="65"/>
    </location>
</feature>
<gene>
    <name evidence="2" type="ORF">BS50DRAFT_566757</name>
</gene>
<name>A0A2T2P834_CORCC</name>
<dbReference type="EMBL" id="KZ678128">
    <property type="protein sequence ID" value="PSN73827.1"/>
    <property type="molecule type" value="Genomic_DNA"/>
</dbReference>